<dbReference type="EMBL" id="JRMW01000019">
    <property type="protein sequence ID" value="KGF05097.1"/>
    <property type="molecule type" value="Genomic_DNA"/>
</dbReference>
<organism evidence="20 21">
    <name type="scientific">Anaerococcus lactolyticus S7-1-13</name>
    <dbReference type="NCBI Taxonomy" id="1284686"/>
    <lineage>
        <taxon>Bacteria</taxon>
        <taxon>Bacillati</taxon>
        <taxon>Bacillota</taxon>
        <taxon>Tissierellia</taxon>
        <taxon>Tissierellales</taxon>
        <taxon>Peptoniphilaceae</taxon>
        <taxon>Anaerococcus</taxon>
    </lineage>
</organism>
<dbReference type="eggNOG" id="COG1440">
    <property type="taxonomic scope" value="Bacteria"/>
</dbReference>
<reference evidence="20 21" key="1">
    <citation type="submission" date="2014-07" db="EMBL/GenBank/DDBJ databases">
        <authorList>
            <person name="McCorrison J."/>
            <person name="Sanka R."/>
            <person name="Torralba M."/>
            <person name="Gillis M."/>
            <person name="Haft D.H."/>
            <person name="Methe B."/>
            <person name="Sutton G."/>
            <person name="Nelson K.E."/>
        </authorList>
    </citation>
    <scope>NUCLEOTIDE SEQUENCE [LARGE SCALE GENOMIC DNA]</scope>
    <source>
        <strain evidence="20 21">S7-1-13</strain>
    </source>
</reference>
<feature type="transmembrane region" description="Helical" evidence="17">
    <location>
        <begin position="102"/>
        <end position="120"/>
    </location>
</feature>
<evidence type="ECO:0000256" key="8">
    <source>
        <dbReference type="ARBA" id="ARBA00022679"/>
    </source>
</evidence>
<dbReference type="PANTHER" id="PTHR33989">
    <property type="match status" value="1"/>
</dbReference>
<feature type="domain" description="PTS EIIB type-3" evidence="18">
    <location>
        <begin position="459"/>
        <end position="562"/>
    </location>
</feature>
<evidence type="ECO:0000256" key="16">
    <source>
        <dbReference type="PROSITE-ProRule" id="PRU00423"/>
    </source>
</evidence>
<evidence type="ECO:0000256" key="15">
    <source>
        <dbReference type="ARBA" id="ARBA00048444"/>
    </source>
</evidence>
<dbReference type="InterPro" id="IPR036095">
    <property type="entry name" value="PTS_EIIB-like_sf"/>
</dbReference>
<evidence type="ECO:0000256" key="2">
    <source>
        <dbReference type="ARBA" id="ARBA00012802"/>
    </source>
</evidence>
<evidence type="ECO:0000256" key="3">
    <source>
        <dbReference type="ARBA" id="ARBA00020834"/>
    </source>
</evidence>
<proteinExistence type="predicted"/>
<comment type="subcellular location">
    <subcellularLocation>
        <location evidence="1">Cell membrane</location>
        <topology evidence="1">Multi-pass membrane protein</topology>
    </subcellularLocation>
</comment>
<keyword evidence="6" id="KW-0597">Phosphoprotein</keyword>
<evidence type="ECO:0000256" key="10">
    <source>
        <dbReference type="ARBA" id="ARBA00022692"/>
    </source>
</evidence>
<dbReference type="PROSITE" id="PS51105">
    <property type="entry name" value="PTS_EIIC_TYPE_3"/>
    <property type="match status" value="1"/>
</dbReference>
<comment type="catalytic activity">
    <reaction evidence="15">
        <text>lactose(out) + N(pros)-phospho-L-histidyl-[protein] = lactose 6-phosphate(in) + L-histidyl-[protein]</text>
        <dbReference type="Rhea" id="RHEA:42400"/>
        <dbReference type="Rhea" id="RHEA-COMP:9745"/>
        <dbReference type="Rhea" id="RHEA-COMP:9746"/>
        <dbReference type="ChEBI" id="CHEBI:17716"/>
        <dbReference type="ChEBI" id="CHEBI:29979"/>
        <dbReference type="ChEBI" id="CHEBI:64837"/>
        <dbReference type="ChEBI" id="CHEBI:79080"/>
        <dbReference type="EC" id="2.7.1.207"/>
    </reaction>
</comment>
<dbReference type="Gene3D" id="3.40.50.2300">
    <property type="match status" value="1"/>
</dbReference>
<evidence type="ECO:0000256" key="7">
    <source>
        <dbReference type="ARBA" id="ARBA00022597"/>
    </source>
</evidence>
<evidence type="ECO:0000259" key="19">
    <source>
        <dbReference type="PROSITE" id="PS51105"/>
    </source>
</evidence>
<feature type="transmembrane region" description="Helical" evidence="17">
    <location>
        <begin position="132"/>
        <end position="154"/>
    </location>
</feature>
<dbReference type="InterPro" id="IPR041713">
    <property type="entry name" value="PTS_IIB"/>
</dbReference>
<evidence type="ECO:0000256" key="13">
    <source>
        <dbReference type="ARBA" id="ARBA00023136"/>
    </source>
</evidence>
<evidence type="ECO:0000256" key="12">
    <source>
        <dbReference type="ARBA" id="ARBA00022989"/>
    </source>
</evidence>
<keyword evidence="9" id="KW-0598">Phosphotransferase system</keyword>
<dbReference type="InterPro" id="IPR013012">
    <property type="entry name" value="PTS_EIIB_3"/>
</dbReference>
<keyword evidence="5" id="KW-1003">Cell membrane</keyword>
<gene>
    <name evidence="20" type="ORF">HMPREF1630_01435</name>
</gene>
<dbReference type="Proteomes" id="UP000029579">
    <property type="component" value="Unassembled WGS sequence"/>
</dbReference>
<feature type="transmembrane region" description="Helical" evidence="17">
    <location>
        <begin position="37"/>
        <end position="58"/>
    </location>
</feature>
<feature type="transmembrane region" description="Helical" evidence="17">
    <location>
        <begin position="282"/>
        <end position="303"/>
    </location>
</feature>
<dbReference type="Pfam" id="PF02302">
    <property type="entry name" value="PTS_IIB"/>
    <property type="match status" value="1"/>
</dbReference>
<evidence type="ECO:0000256" key="11">
    <source>
        <dbReference type="ARBA" id="ARBA00022777"/>
    </source>
</evidence>
<dbReference type="eggNOG" id="COG1455">
    <property type="taxonomic scope" value="Bacteria"/>
</dbReference>
<comment type="caution">
    <text evidence="20">The sequence shown here is derived from an EMBL/GenBank/DDBJ whole genome shotgun (WGS) entry which is preliminary data.</text>
</comment>
<dbReference type="CDD" id="cd05565">
    <property type="entry name" value="PTS_IIB_lactose"/>
    <property type="match status" value="1"/>
</dbReference>
<feature type="domain" description="PTS EIIC type-3" evidence="19">
    <location>
        <begin position="7"/>
        <end position="408"/>
    </location>
</feature>
<dbReference type="OrthoDB" id="1641940at2"/>
<keyword evidence="7" id="KW-0762">Sugar transport</keyword>
<evidence type="ECO:0000256" key="9">
    <source>
        <dbReference type="ARBA" id="ARBA00022683"/>
    </source>
</evidence>
<keyword evidence="12 17" id="KW-1133">Transmembrane helix</keyword>
<feature type="transmembrane region" description="Helical" evidence="17">
    <location>
        <begin position="339"/>
        <end position="358"/>
    </location>
</feature>
<dbReference type="NCBIfam" id="TIGR00410">
    <property type="entry name" value="lacE"/>
    <property type="match status" value="1"/>
</dbReference>
<dbReference type="NCBIfam" id="TIGR00853">
    <property type="entry name" value="pts-lac"/>
    <property type="match status" value="1"/>
</dbReference>
<feature type="transmembrane region" description="Helical" evidence="17">
    <location>
        <begin position="175"/>
        <end position="192"/>
    </location>
</feature>
<dbReference type="GO" id="GO:0009401">
    <property type="term" value="P:phosphoenolpyruvate-dependent sugar phosphotransferase system"/>
    <property type="evidence" value="ECO:0007669"/>
    <property type="project" value="UniProtKB-KW"/>
</dbReference>
<keyword evidence="13 17" id="KW-0472">Membrane</keyword>
<evidence type="ECO:0000256" key="5">
    <source>
        <dbReference type="ARBA" id="ARBA00022475"/>
    </source>
</evidence>
<evidence type="ECO:0000256" key="6">
    <source>
        <dbReference type="ARBA" id="ARBA00022553"/>
    </source>
</evidence>
<feature type="modified residue" description="Phosphocysteine; by EIIA" evidence="16">
    <location>
        <position position="466"/>
    </location>
</feature>
<keyword evidence="4" id="KW-0813">Transport</keyword>
<evidence type="ECO:0000259" key="18">
    <source>
        <dbReference type="PROSITE" id="PS51100"/>
    </source>
</evidence>
<feature type="transmembrane region" description="Helical" evidence="17">
    <location>
        <begin position="70"/>
        <end position="90"/>
    </location>
</feature>
<dbReference type="InterPro" id="IPR051088">
    <property type="entry name" value="PTS_Sugar-EIIC/EIIB"/>
</dbReference>
<feature type="transmembrane region" description="Helical" evidence="17">
    <location>
        <begin position="378"/>
        <end position="400"/>
    </location>
</feature>
<dbReference type="GO" id="GO:0005886">
    <property type="term" value="C:plasma membrane"/>
    <property type="evidence" value="ECO:0007669"/>
    <property type="project" value="UniProtKB-SubCell"/>
</dbReference>
<evidence type="ECO:0000256" key="4">
    <source>
        <dbReference type="ARBA" id="ARBA00022448"/>
    </source>
</evidence>
<dbReference type="RefSeq" id="WP_037326378.1">
    <property type="nucleotide sequence ID" value="NZ_JRMW01000019.1"/>
</dbReference>
<dbReference type="AlphaFoldDB" id="A0A095YEU6"/>
<evidence type="ECO:0000256" key="14">
    <source>
        <dbReference type="ARBA" id="ARBA00029639"/>
    </source>
</evidence>
<feature type="transmembrane region" description="Helical" evidence="17">
    <location>
        <begin position="204"/>
        <end position="237"/>
    </location>
</feature>
<dbReference type="PANTHER" id="PTHR33989:SF8">
    <property type="entry name" value="PERMEASE IIC COMPONENT"/>
    <property type="match status" value="1"/>
</dbReference>
<dbReference type="GO" id="GO:0016301">
    <property type="term" value="F:kinase activity"/>
    <property type="evidence" value="ECO:0007669"/>
    <property type="project" value="UniProtKB-KW"/>
</dbReference>
<dbReference type="InterPro" id="IPR004501">
    <property type="entry name" value="PTS_EIIC_3"/>
</dbReference>
<dbReference type="GO" id="GO:1901264">
    <property type="term" value="P:carbohydrate derivative transport"/>
    <property type="evidence" value="ECO:0007669"/>
    <property type="project" value="TreeGrafter"/>
</dbReference>
<sequence>MDSIIKGIEKITPFFERLSRNKYMVAIKDGFMETMPIVIFSSIFLLVAYIPNIFGFYWSKEMETILTKPYALSMGLLGLVMSITTAKHFTSGLNREMPIDNQINATSVMFASLVSFMFLSVDQIEGGLSNGFLGSTGLIAAFISTFVVGNIYKVCIKNNLTIKMPKEVPPNISQAFKDIIPFGICLVIFWLFDMLVRNLTGSNLAQAIIILIQPLFSAADSWLGLAIIYGAMAFFWFIGIHGPSIVNPAINAIAFINLANNTALFQAGQHATNIVTPNTGEFIATLGGTGATFVVPFMFMWLSKSKQNKAVGRAAVVPTSFGVNEPILFGGPLVLNPMFMIPFIFAPIVNVWIFKFFVEVLGMNSMIAQMPWTTPGPIGAFISTGFAPLSIVMMAIILVVDTIIYFPFFKAYDAQILKQEQEEEALLREAGVESEAELDAANRAEEERLIEEGKQADKETTVLVLCAGGGTSGLLANALNEGAAESGVKLRAAAGSYGSHHDILPKYDVVVLAPQVGSFYEDIKQDTDRIGNQLIKTAGKEYIALTRDPQGAVKFILEKTKNK</sequence>
<evidence type="ECO:0000313" key="20">
    <source>
        <dbReference type="EMBL" id="KGF05097.1"/>
    </source>
</evidence>
<keyword evidence="8" id="KW-0808">Transferase</keyword>
<accession>A0A095YEU6</accession>
<dbReference type="EC" id="2.7.1.207" evidence="2"/>
<dbReference type="InterPro" id="IPR003501">
    <property type="entry name" value="PTS_EIIB_2/3"/>
</dbReference>
<name>A0A095YEU6_9FIRM</name>
<evidence type="ECO:0000256" key="1">
    <source>
        <dbReference type="ARBA" id="ARBA00004651"/>
    </source>
</evidence>
<dbReference type="Pfam" id="PF02378">
    <property type="entry name" value="PTS_EIIC"/>
    <property type="match status" value="1"/>
</dbReference>
<evidence type="ECO:0000256" key="17">
    <source>
        <dbReference type="SAM" id="Phobius"/>
    </source>
</evidence>
<dbReference type="SUPFAM" id="SSF52794">
    <property type="entry name" value="PTS system IIB component-like"/>
    <property type="match status" value="1"/>
</dbReference>
<dbReference type="GO" id="GO:0008982">
    <property type="term" value="F:protein-N(PI)-phosphohistidine-sugar phosphotransferase activity"/>
    <property type="evidence" value="ECO:0007669"/>
    <property type="project" value="InterPro"/>
</dbReference>
<dbReference type="PROSITE" id="PS51100">
    <property type="entry name" value="PTS_EIIB_TYPE_3"/>
    <property type="match status" value="1"/>
</dbReference>
<evidence type="ECO:0000313" key="21">
    <source>
        <dbReference type="Proteomes" id="UP000029579"/>
    </source>
</evidence>
<keyword evidence="11" id="KW-0418">Kinase</keyword>
<keyword evidence="10 17" id="KW-0812">Transmembrane</keyword>
<dbReference type="InterPro" id="IPR003352">
    <property type="entry name" value="PTS_EIIC"/>
</dbReference>
<protein>
    <recommendedName>
        <fullName evidence="3">PTS system lactose-specific EIICB component</fullName>
        <ecNumber evidence="2">2.7.1.207</ecNumber>
    </recommendedName>
    <alternativeName>
        <fullName evidence="14">EIICB-Lac</fullName>
    </alternativeName>
</protein>